<dbReference type="EMBL" id="CP062310">
    <property type="protein sequence ID" value="QOJ79281.1"/>
    <property type="molecule type" value="Genomic_DNA"/>
</dbReference>
<keyword evidence="3" id="KW-1185">Reference proteome</keyword>
<organism evidence="2 3">
    <name type="scientific">Infirmifilum lucidum</name>
    <dbReference type="NCBI Taxonomy" id="2776706"/>
    <lineage>
        <taxon>Archaea</taxon>
        <taxon>Thermoproteota</taxon>
        <taxon>Thermoprotei</taxon>
        <taxon>Thermofilales</taxon>
        <taxon>Thermofilaceae</taxon>
        <taxon>Infirmifilum</taxon>
    </lineage>
</organism>
<gene>
    <name evidence="2" type="ORF">IG193_02120</name>
</gene>
<dbReference type="RefSeq" id="WP_192819253.1">
    <property type="nucleotide sequence ID" value="NZ_CP062310.1"/>
</dbReference>
<reference evidence="2 3" key="1">
    <citation type="submission" date="2020-10" db="EMBL/GenBank/DDBJ databases">
        <title>Thermofilum lucidum 3507LT sp. nov. a novel member of Thermofilaceae family isolated from Chile hot spring, and proposal of description order Thermofilales.</title>
        <authorList>
            <person name="Zayulina K.S."/>
            <person name="Elcheninov A.G."/>
            <person name="Toshchakov S.V."/>
            <person name="Kublanov I.V."/>
        </authorList>
    </citation>
    <scope>NUCLEOTIDE SEQUENCE [LARGE SCALE GENOMIC DNA]</scope>
    <source>
        <strain evidence="2 3">3507LT</strain>
    </source>
</reference>
<protein>
    <submittedName>
        <fullName evidence="2">Nucleotidyltransferase domain-containing protein</fullName>
    </submittedName>
</protein>
<evidence type="ECO:0000313" key="3">
    <source>
        <dbReference type="Proteomes" id="UP000594121"/>
    </source>
</evidence>
<dbReference type="KEGG" id="thel:IG193_02120"/>
<dbReference type="InterPro" id="IPR041633">
    <property type="entry name" value="Polbeta"/>
</dbReference>
<feature type="domain" description="Polymerase beta nucleotidyltransferase" evidence="1">
    <location>
        <begin position="22"/>
        <end position="103"/>
    </location>
</feature>
<dbReference type="PANTHER" id="PTHR43852">
    <property type="entry name" value="NUCLEOTIDYLTRANSFERASE"/>
    <property type="match status" value="1"/>
</dbReference>
<dbReference type="InParanoid" id="A0A7L9FHZ8"/>
<dbReference type="Pfam" id="PF18765">
    <property type="entry name" value="Polbeta"/>
    <property type="match status" value="1"/>
</dbReference>
<dbReference type="CDD" id="cd05403">
    <property type="entry name" value="NT_KNTase_like"/>
    <property type="match status" value="1"/>
</dbReference>
<name>A0A7L9FHZ8_9CREN</name>
<dbReference type="GO" id="GO:0016740">
    <property type="term" value="F:transferase activity"/>
    <property type="evidence" value="ECO:0007669"/>
    <property type="project" value="UniProtKB-KW"/>
</dbReference>
<accession>A0A7L9FHZ8</accession>
<dbReference type="Gene3D" id="3.30.460.10">
    <property type="entry name" value="Beta Polymerase, domain 2"/>
    <property type="match status" value="1"/>
</dbReference>
<dbReference type="PANTHER" id="PTHR43852:SF3">
    <property type="entry name" value="NUCLEOTIDYLTRANSFERASE"/>
    <property type="match status" value="1"/>
</dbReference>
<keyword evidence="2" id="KW-0808">Transferase</keyword>
<dbReference type="AlphaFoldDB" id="A0A7L9FHZ8"/>
<dbReference type="InterPro" id="IPR052930">
    <property type="entry name" value="TA_antitoxin_MntA"/>
</dbReference>
<proteinExistence type="predicted"/>
<evidence type="ECO:0000259" key="1">
    <source>
        <dbReference type="Pfam" id="PF18765"/>
    </source>
</evidence>
<dbReference type="GeneID" id="59148654"/>
<dbReference type="Proteomes" id="UP000594121">
    <property type="component" value="Chromosome"/>
</dbReference>
<sequence>MEFEERYTYYRGRREEVLGGLRRILGTEPKVLLATVFGSFAEGEVYRDVDVAVYAVDADLHYYLTLGARLEMELGVPVDLVPLDEAPPTLTIRALKGIVVVEKAPGLYEALLSRALDELRLIEAVER</sequence>
<evidence type="ECO:0000313" key="2">
    <source>
        <dbReference type="EMBL" id="QOJ79281.1"/>
    </source>
</evidence>
<dbReference type="InterPro" id="IPR043519">
    <property type="entry name" value="NT_sf"/>
</dbReference>
<dbReference type="SUPFAM" id="SSF81301">
    <property type="entry name" value="Nucleotidyltransferase"/>
    <property type="match status" value="1"/>
</dbReference>